<reference evidence="5 6" key="1">
    <citation type="submission" date="2023-05" db="EMBL/GenBank/DDBJ databases">
        <title>A new hyperthermophilic archaea 'Ignisphaera cupida' sp. nov. and description of the family 'Ignisphaeraceae' fam. nov.</title>
        <authorList>
            <person name="Podosokorskaya O.A."/>
            <person name="Elcheninov A.G."/>
            <person name="Klukina A."/>
            <person name="Merkel A.Y."/>
        </authorList>
    </citation>
    <scope>NUCLEOTIDE SEQUENCE [LARGE SCALE GENOMIC DNA]</scope>
    <source>
        <strain evidence="5 6">4213-co</strain>
    </source>
</reference>
<keyword evidence="6" id="KW-1185">Reference proteome</keyword>
<evidence type="ECO:0000313" key="5">
    <source>
        <dbReference type="EMBL" id="MDK6028221.1"/>
    </source>
</evidence>
<evidence type="ECO:0000259" key="4">
    <source>
        <dbReference type="Pfam" id="PF03328"/>
    </source>
</evidence>
<comment type="caution">
    <text evidence="5">The sequence shown here is derived from an EMBL/GenBank/DDBJ whole genome shotgun (WGS) entry which is preliminary data.</text>
</comment>
<dbReference type="InterPro" id="IPR040442">
    <property type="entry name" value="Pyrv_kinase-like_dom_sf"/>
</dbReference>
<keyword evidence="3 5" id="KW-0456">Lyase</keyword>
<name>A0ABD4Z4I5_9CREN</name>
<dbReference type="EMBL" id="JASNVW010000001">
    <property type="protein sequence ID" value="MDK6028221.1"/>
    <property type="molecule type" value="Genomic_DNA"/>
</dbReference>
<dbReference type="Gene3D" id="3.20.20.60">
    <property type="entry name" value="Phosphoenolpyruvate-binding domains"/>
    <property type="match status" value="1"/>
</dbReference>
<dbReference type="Pfam" id="PF03328">
    <property type="entry name" value="HpcH_HpaI"/>
    <property type="match status" value="1"/>
</dbReference>
<accession>A0ABD4Z4I5</accession>
<dbReference type="PANTHER" id="PTHR30502:SF0">
    <property type="entry name" value="PHOSPHOENOLPYRUVATE CARBOXYLASE FAMILY PROTEIN"/>
    <property type="match status" value="1"/>
</dbReference>
<keyword evidence="2" id="KW-0479">Metal-binding</keyword>
<dbReference type="Proteomes" id="UP001529235">
    <property type="component" value="Unassembled WGS sequence"/>
</dbReference>
<organism evidence="5 6">
    <name type="scientific">Ignisphaera cupida</name>
    <dbReference type="NCBI Taxonomy" id="3050454"/>
    <lineage>
        <taxon>Archaea</taxon>
        <taxon>Thermoproteota</taxon>
        <taxon>Thermoprotei</taxon>
        <taxon>Desulfurococcales</taxon>
        <taxon>Desulfurococcaceae</taxon>
        <taxon>Ignisphaera</taxon>
    </lineage>
</organism>
<dbReference type="GO" id="GO:0046872">
    <property type="term" value="F:metal ion binding"/>
    <property type="evidence" value="ECO:0007669"/>
    <property type="project" value="UniProtKB-KW"/>
</dbReference>
<dbReference type="InterPro" id="IPR050251">
    <property type="entry name" value="HpcH-HpaI_aldolase"/>
</dbReference>
<dbReference type="InterPro" id="IPR005000">
    <property type="entry name" value="Aldolase/citrate-lyase_domain"/>
</dbReference>
<proteinExistence type="inferred from homology"/>
<evidence type="ECO:0000313" key="6">
    <source>
        <dbReference type="Proteomes" id="UP001529235"/>
    </source>
</evidence>
<protein>
    <submittedName>
        <fullName evidence="5">Aldolase/citrate lyase family protein</fullName>
    </submittedName>
</protein>
<evidence type="ECO:0000256" key="2">
    <source>
        <dbReference type="ARBA" id="ARBA00022723"/>
    </source>
</evidence>
<dbReference type="AlphaFoldDB" id="A0ABD4Z4I5"/>
<evidence type="ECO:0000256" key="3">
    <source>
        <dbReference type="ARBA" id="ARBA00023239"/>
    </source>
</evidence>
<sequence length="255" mass="28674">MSKLKKILKSGEVALGTWITIAHPDVVEAISTLPINWLVFDMEHAPIDVSNLEILLMGVKNPDIASIVRVPWNDMVVIKRVLDVGATGILVPWVNTRTEAENVMKYVKYPPTGVRGVGPRRAILYGAINFLDYYKKFKLEDLVVAVQIETEEALKNLEEIVSVNGIDIYYVGPMDLSTNLGIPLEYNHPKFVEAIQKVLKTCEKFDKTPGIHAFDTQLAIKYIEMGFKFVAIMSDISILRSSLAKMIEIIRTKNK</sequence>
<feature type="domain" description="HpcH/HpaI aldolase/citrate lyase" evidence="4">
    <location>
        <begin position="16"/>
        <end position="237"/>
    </location>
</feature>
<dbReference type="RefSeq" id="WP_285273189.1">
    <property type="nucleotide sequence ID" value="NZ_JASNVW010000001.1"/>
</dbReference>
<dbReference type="PANTHER" id="PTHR30502">
    <property type="entry name" value="2-KETO-3-DEOXY-L-RHAMNONATE ALDOLASE"/>
    <property type="match status" value="1"/>
</dbReference>
<gene>
    <name evidence="5" type="ORF">QPL79_02425</name>
</gene>
<dbReference type="SUPFAM" id="SSF51621">
    <property type="entry name" value="Phosphoenolpyruvate/pyruvate domain"/>
    <property type="match status" value="1"/>
</dbReference>
<evidence type="ECO:0000256" key="1">
    <source>
        <dbReference type="ARBA" id="ARBA00005568"/>
    </source>
</evidence>
<dbReference type="InterPro" id="IPR015813">
    <property type="entry name" value="Pyrv/PenolPyrv_kinase-like_dom"/>
</dbReference>
<dbReference type="GO" id="GO:0016829">
    <property type="term" value="F:lyase activity"/>
    <property type="evidence" value="ECO:0007669"/>
    <property type="project" value="UniProtKB-KW"/>
</dbReference>
<comment type="similarity">
    <text evidence="1">Belongs to the HpcH/HpaI aldolase family.</text>
</comment>